<dbReference type="EMBL" id="BARS01018363">
    <property type="protein sequence ID" value="GAF93621.1"/>
    <property type="molecule type" value="Genomic_DNA"/>
</dbReference>
<feature type="non-terminal residue" evidence="1">
    <location>
        <position position="1"/>
    </location>
</feature>
<dbReference type="AlphaFoldDB" id="X0U2N4"/>
<protein>
    <submittedName>
        <fullName evidence="1">Uncharacterized protein</fullName>
    </submittedName>
</protein>
<accession>X0U2N4</accession>
<reference evidence="1" key="1">
    <citation type="journal article" date="2014" name="Front. Microbiol.">
        <title>High frequency of phylogenetically diverse reductive dehalogenase-homologous genes in deep subseafloor sedimentary metagenomes.</title>
        <authorList>
            <person name="Kawai M."/>
            <person name="Futagami T."/>
            <person name="Toyoda A."/>
            <person name="Takaki Y."/>
            <person name="Nishi S."/>
            <person name="Hori S."/>
            <person name="Arai W."/>
            <person name="Tsubouchi T."/>
            <person name="Morono Y."/>
            <person name="Uchiyama I."/>
            <person name="Ito T."/>
            <person name="Fujiyama A."/>
            <person name="Inagaki F."/>
            <person name="Takami H."/>
        </authorList>
    </citation>
    <scope>NUCLEOTIDE SEQUENCE</scope>
    <source>
        <strain evidence="1">Expedition CK06-06</strain>
    </source>
</reference>
<organism evidence="1">
    <name type="scientific">marine sediment metagenome</name>
    <dbReference type="NCBI Taxonomy" id="412755"/>
    <lineage>
        <taxon>unclassified sequences</taxon>
        <taxon>metagenomes</taxon>
        <taxon>ecological metagenomes</taxon>
    </lineage>
</organism>
<evidence type="ECO:0000313" key="1">
    <source>
        <dbReference type="EMBL" id="GAF93621.1"/>
    </source>
</evidence>
<comment type="caution">
    <text evidence="1">The sequence shown here is derived from an EMBL/GenBank/DDBJ whole genome shotgun (WGS) entry which is preliminary data.</text>
</comment>
<gene>
    <name evidence="1" type="ORF">S01H1_29882</name>
</gene>
<proteinExistence type="predicted"/>
<sequence length="119" mass="13459">TWSHLRMLKLLDDYKAKHPSNRSTGKRIEFVAKSREIPVITAQKALPELGTHQIFYDQVLKDLRIQGLLEYDMTDQASFLDKIIYAQPTNLGKQLLAFISSPFASHKEADSGGKAEAKE</sequence>
<name>X0U2N4_9ZZZZ</name>